<organism evidence="2 3">
    <name type="scientific">Legionella beliardensis</name>
    <dbReference type="NCBI Taxonomy" id="91822"/>
    <lineage>
        <taxon>Bacteria</taxon>
        <taxon>Pseudomonadati</taxon>
        <taxon>Pseudomonadota</taxon>
        <taxon>Gammaproteobacteria</taxon>
        <taxon>Legionellales</taxon>
        <taxon>Legionellaceae</taxon>
        <taxon>Legionella</taxon>
    </lineage>
</organism>
<gene>
    <name evidence="2" type="ORF">NCTC13315_02740</name>
</gene>
<protein>
    <submittedName>
        <fullName evidence="2">Uncharacterized protein</fullName>
    </submittedName>
</protein>
<keyword evidence="3" id="KW-1185">Reference proteome</keyword>
<reference evidence="2 3" key="1">
    <citation type="submission" date="2018-06" db="EMBL/GenBank/DDBJ databases">
        <authorList>
            <consortium name="Pathogen Informatics"/>
            <person name="Doyle S."/>
        </authorList>
    </citation>
    <scope>NUCLEOTIDE SEQUENCE [LARGE SCALE GENOMIC DNA]</scope>
    <source>
        <strain evidence="2 3">NCTC13315</strain>
    </source>
</reference>
<evidence type="ECO:0000313" key="3">
    <source>
        <dbReference type="Proteomes" id="UP000254968"/>
    </source>
</evidence>
<dbReference type="AlphaFoldDB" id="A0A378I612"/>
<proteinExistence type="predicted"/>
<evidence type="ECO:0000256" key="1">
    <source>
        <dbReference type="SAM" id="Coils"/>
    </source>
</evidence>
<sequence>MRSKIEEELSKAKERYEAYQEEAKGYDGRDPAERYLFFMGVNQLIDGTSQEICRLENELKQCDNTNSTNTP</sequence>
<name>A0A378I612_9GAMM</name>
<feature type="coiled-coil region" evidence="1">
    <location>
        <begin position="2"/>
        <end position="29"/>
    </location>
</feature>
<dbReference type="Proteomes" id="UP000254968">
    <property type="component" value="Unassembled WGS sequence"/>
</dbReference>
<dbReference type="EMBL" id="UGNV01000001">
    <property type="protein sequence ID" value="STX30175.1"/>
    <property type="molecule type" value="Genomic_DNA"/>
</dbReference>
<accession>A0A378I612</accession>
<evidence type="ECO:0000313" key="2">
    <source>
        <dbReference type="EMBL" id="STX30175.1"/>
    </source>
</evidence>
<dbReference type="RefSeq" id="WP_115303897.1">
    <property type="nucleotide sequence ID" value="NZ_CAAAHO010000005.1"/>
</dbReference>
<keyword evidence="1" id="KW-0175">Coiled coil</keyword>